<keyword evidence="2" id="KW-1185">Reference proteome</keyword>
<organism evidence="1 2">
    <name type="scientific">Petralouisia muris</name>
    <dbReference type="NCBI Taxonomy" id="3032872"/>
    <lineage>
        <taxon>Bacteria</taxon>
        <taxon>Bacillati</taxon>
        <taxon>Bacillota</taxon>
        <taxon>Clostridia</taxon>
        <taxon>Lachnospirales</taxon>
        <taxon>Lachnospiraceae</taxon>
        <taxon>Petralouisia</taxon>
    </lineage>
</organism>
<evidence type="ECO:0000313" key="2">
    <source>
        <dbReference type="Proteomes" id="UP000304953"/>
    </source>
</evidence>
<sequence length="669" mass="77408">MENYLEKWNPLEIISMNAEENYRKLAISSTKQQIRNILKSYVGYYDPFCELLQNAMDATDRMAHIVKNEYRKKLKIYIDLSENSIYVADNGIGFEKEQFRAFLSPNISYKTDGHTRGNKGVGTTYLAYGFCKMQMYTKTPFFKQYAEINNAKKWIDDKTGDVDMPFVECKDGEDKAFPFDQGTSFKLFFKDENGNKIKDLAWIGVNTAESWNYVLLTNTPLGHLTIDGSDSKVFYDLCVKDIRGKTTRIENNHAEFFYPHMFMKHTSINIEDVIAWQKAEIEKGRDGTNIPQRFNKKLGLYRFFQTNDIIKLAERSKTLSSDEIQMLEDYNIMAYGFFCNSVDRWSDINEKFIKARKGANCVSYGLQLATDHMIQGSALQIPLTSSIGHQKQSQVIVHFEGAEPDLGRKGFQPELKVLSEKISTMIVSLGLSGWKRLLSADGKYNRRDNDAKQLHDYIREIENHEQENPLLIKNQVFFLPTKKISMTSTPISEQDVVVLFNQLLAGGVIRSIELMAASTFVKYDGVFRIRVLEPMENHYFNEISNPLGVEPEAIIESGIQTAPGFLEYKFSFDALIQDFDNEDKHPKDLGLVVVWTMGKGRWKERFQTISYLLPDYRDRRPYHGITHEMFDSMSSNQRVFYCIVLEELIEYLNDPNKYYDEFGGQYSED</sequence>
<name>A0AC61RXZ6_9FIRM</name>
<proteinExistence type="predicted"/>
<keyword evidence="1" id="KW-0067">ATP-binding</keyword>
<evidence type="ECO:0000313" key="1">
    <source>
        <dbReference type="EMBL" id="TGY96810.1"/>
    </source>
</evidence>
<dbReference type="Proteomes" id="UP000304953">
    <property type="component" value="Unassembled WGS sequence"/>
</dbReference>
<protein>
    <submittedName>
        <fullName evidence="1">ATP-binding protein</fullName>
    </submittedName>
</protein>
<comment type="caution">
    <text evidence="1">The sequence shown here is derived from an EMBL/GenBank/DDBJ whole genome shotgun (WGS) entry which is preliminary data.</text>
</comment>
<gene>
    <name evidence="1" type="ORF">E5329_07375</name>
</gene>
<accession>A0AC61RXZ6</accession>
<dbReference type="EMBL" id="SRYA01000012">
    <property type="protein sequence ID" value="TGY96810.1"/>
    <property type="molecule type" value="Genomic_DNA"/>
</dbReference>
<reference evidence="1" key="1">
    <citation type="submission" date="2019-04" db="EMBL/GenBank/DDBJ databases">
        <title>Microbes associate with the intestines of laboratory mice.</title>
        <authorList>
            <person name="Navarre W."/>
            <person name="Wong E."/>
            <person name="Huang K."/>
            <person name="Tropini C."/>
            <person name="Ng K."/>
            <person name="Yu B."/>
        </authorList>
    </citation>
    <scope>NUCLEOTIDE SEQUENCE</scope>
    <source>
        <strain evidence="1">NM01_1-7b</strain>
    </source>
</reference>
<keyword evidence="1" id="KW-0547">Nucleotide-binding</keyword>